<protein>
    <submittedName>
        <fullName evidence="2">Uncharacterized protein</fullName>
    </submittedName>
</protein>
<name>A0A9X1VA05_9BACL</name>
<reference evidence="2" key="1">
    <citation type="submission" date="2022-03" db="EMBL/GenBank/DDBJ databases">
        <title>Draft Genome Sequence of Firmicute Strain S0AB, a Heterotrophic Iron/Sulfur-Oxidizing Extreme Acidophile.</title>
        <authorList>
            <person name="Vergara E."/>
            <person name="Pakostova E."/>
            <person name="Johnson D.B."/>
            <person name="Holmes D.S."/>
        </authorList>
    </citation>
    <scope>NUCLEOTIDE SEQUENCE</scope>
    <source>
        <strain evidence="2">S0AB</strain>
    </source>
</reference>
<organism evidence="2 3">
    <name type="scientific">Sulfoacidibacillus ferrooxidans</name>
    <dbReference type="NCBI Taxonomy" id="2005001"/>
    <lineage>
        <taxon>Bacteria</taxon>
        <taxon>Bacillati</taxon>
        <taxon>Bacillota</taxon>
        <taxon>Bacilli</taxon>
        <taxon>Bacillales</taxon>
        <taxon>Alicyclobacillaceae</taxon>
        <taxon>Sulfoacidibacillus</taxon>
    </lineage>
</organism>
<keyword evidence="3" id="KW-1185">Reference proteome</keyword>
<dbReference type="RefSeq" id="WP_241715098.1">
    <property type="nucleotide sequence ID" value="NZ_JALBUF010000007.1"/>
</dbReference>
<accession>A0A9X1VA05</accession>
<evidence type="ECO:0000313" key="2">
    <source>
        <dbReference type="EMBL" id="MCI0184004.1"/>
    </source>
</evidence>
<keyword evidence="1" id="KW-0472">Membrane</keyword>
<dbReference type="AlphaFoldDB" id="A0A9X1VA05"/>
<keyword evidence="1" id="KW-0812">Transmembrane</keyword>
<dbReference type="Proteomes" id="UP001139263">
    <property type="component" value="Unassembled WGS sequence"/>
</dbReference>
<feature type="transmembrane region" description="Helical" evidence="1">
    <location>
        <begin position="38"/>
        <end position="58"/>
    </location>
</feature>
<feature type="transmembrane region" description="Helical" evidence="1">
    <location>
        <begin position="86"/>
        <end position="111"/>
    </location>
</feature>
<evidence type="ECO:0000256" key="1">
    <source>
        <dbReference type="SAM" id="Phobius"/>
    </source>
</evidence>
<sequence length="116" mass="12679">MSVARAVLLRLIIGLGIAVLGILLSVATKDWSIEYNWFGMLGMILLGLSGIAMFSTGARQRWSAKSSAHSGLNKDKNVSHSPTGNAVHWAITFFIIGAINFLAPIFIYYTFHPEIL</sequence>
<feature type="transmembrane region" description="Helical" evidence="1">
    <location>
        <begin position="7"/>
        <end position="26"/>
    </location>
</feature>
<gene>
    <name evidence="2" type="ORF">MM817_02296</name>
</gene>
<proteinExistence type="predicted"/>
<comment type="caution">
    <text evidence="2">The sequence shown here is derived from an EMBL/GenBank/DDBJ whole genome shotgun (WGS) entry which is preliminary data.</text>
</comment>
<keyword evidence="1" id="KW-1133">Transmembrane helix</keyword>
<dbReference type="EMBL" id="JALBUF010000007">
    <property type="protein sequence ID" value="MCI0184004.1"/>
    <property type="molecule type" value="Genomic_DNA"/>
</dbReference>
<evidence type="ECO:0000313" key="3">
    <source>
        <dbReference type="Proteomes" id="UP001139263"/>
    </source>
</evidence>